<keyword evidence="1" id="KW-0472">Membrane</keyword>
<keyword evidence="2" id="KW-0503">Monooxygenase</keyword>
<keyword evidence="1" id="KW-0812">Transmembrane</keyword>
<feature type="transmembrane region" description="Helical" evidence="1">
    <location>
        <begin position="6"/>
        <end position="22"/>
    </location>
</feature>
<evidence type="ECO:0000313" key="2">
    <source>
        <dbReference type="EMBL" id="DAD55502.1"/>
    </source>
</evidence>
<keyword evidence="1" id="KW-1133">Transmembrane helix</keyword>
<keyword evidence="2" id="KW-0560">Oxidoreductase</keyword>
<reference evidence="2" key="1">
    <citation type="journal article" date="2021" name="Proc. Natl. Acad. Sci. U.S.A.">
        <title>A Catalog of Tens of Thousands of Viruses from Human Metagenomes Reveals Hidden Associations with Chronic Diseases.</title>
        <authorList>
            <person name="Tisza M.J."/>
            <person name="Buck C.B."/>
        </authorList>
    </citation>
    <scope>NUCLEOTIDE SEQUENCE</scope>
    <source>
        <strain evidence="2">Ct6nR3</strain>
    </source>
</reference>
<evidence type="ECO:0000256" key="1">
    <source>
        <dbReference type="SAM" id="Phobius"/>
    </source>
</evidence>
<dbReference type="GO" id="GO:0004497">
    <property type="term" value="F:monooxygenase activity"/>
    <property type="evidence" value="ECO:0007669"/>
    <property type="project" value="UniProtKB-KW"/>
</dbReference>
<sequence>MGDHKFLLIGAGVAALALLILVKKKGAAADAGLALGSAAGDFIWGITDGTVSGVVYGVGDAIGIPRTNETECEKAKREGRTWDASFACPATNFIGYLFS</sequence>
<protein>
    <submittedName>
        <fullName evidence="2">Putative monooxygenase</fullName>
    </submittedName>
</protein>
<organism evidence="2">
    <name type="scientific">Corticoviridae sp</name>
    <dbReference type="NCBI Taxonomy" id="2832474"/>
    <lineage>
        <taxon>Viruses</taxon>
        <taxon>Varidnaviria</taxon>
        <taxon>Abadenavirae</taxon>
        <taxon>Produgelaviricota</taxon>
        <taxon>Belvinaviricetes</taxon>
        <taxon>Vinavirales</taxon>
        <taxon>Corticoviridae</taxon>
    </lineage>
</organism>
<dbReference type="EMBL" id="BK032494">
    <property type="protein sequence ID" value="DAD55502.1"/>
    <property type="molecule type" value="Genomic_DNA"/>
</dbReference>
<proteinExistence type="predicted"/>
<name>A0A8D9PDY7_9VIRU</name>
<accession>A0A8D9PDY7</accession>